<feature type="compositionally biased region" description="Low complexity" evidence="1">
    <location>
        <begin position="232"/>
        <end position="254"/>
    </location>
</feature>
<feature type="compositionally biased region" description="Low complexity" evidence="1">
    <location>
        <begin position="306"/>
        <end position="328"/>
    </location>
</feature>
<evidence type="ECO:0000313" key="3">
    <source>
        <dbReference type="Proteomes" id="UP000279259"/>
    </source>
</evidence>
<reference evidence="2 3" key="1">
    <citation type="submission" date="2018-11" db="EMBL/GenBank/DDBJ databases">
        <title>Genome sequence of Saitozyma podzolica DSM 27192.</title>
        <authorList>
            <person name="Aliyu H."/>
            <person name="Gorte O."/>
            <person name="Ochsenreither K."/>
        </authorList>
    </citation>
    <scope>NUCLEOTIDE SEQUENCE [LARGE SCALE GENOMIC DNA]</scope>
    <source>
        <strain evidence="2 3">DSM 27192</strain>
    </source>
</reference>
<feature type="compositionally biased region" description="Polar residues" evidence="1">
    <location>
        <begin position="206"/>
        <end position="222"/>
    </location>
</feature>
<evidence type="ECO:0000256" key="1">
    <source>
        <dbReference type="SAM" id="MobiDB-lite"/>
    </source>
</evidence>
<feature type="region of interest" description="Disordered" evidence="1">
    <location>
        <begin position="139"/>
        <end position="453"/>
    </location>
</feature>
<feature type="compositionally biased region" description="Low complexity" evidence="1">
    <location>
        <begin position="268"/>
        <end position="286"/>
    </location>
</feature>
<name>A0A427YRE3_9TREE</name>
<sequence length="453" mass="46718">MSSSADETQTDPVLTSSRDALRSLGELSKLRPEDKNVVTWTSTLTGLNARLEQLHAAAMTLNGDKGRSQVAVSDFASSAHSLYLDVDALGHTMLEALKERVGVDTLGEFNAKTKTDDESKLNEIVERLWPVRQKLEGLSKKWRKNKGSSKSSRPEKETQSSKKTEGEGVDAPSTVTSAEKTSRPGQSAESGGAPCLSRKKLAQPETVASDTATSNSAKNSTVPVIRKATDMTLASDPASSAASSTDTALTAAPSPVARNLMRSSARPTESTDTSSSTATTAVSTETKGANDSEAAKKLAALPPQRAAITATTASTASSKDTAPSADKSVNAERMMRSAPRPAEPTASVAPSAAAPASDKIKVDAVVATPKKSAVARSAKPVPSSADSASRPEDPTVANTAGSAVKKADGDTMTPSREAALRRKLLDGAAGKDEGGTAEKKAAGAESTVPVSEA</sequence>
<comment type="caution">
    <text evidence="2">The sequence shown here is derived from an EMBL/GenBank/DDBJ whole genome shotgun (WGS) entry which is preliminary data.</text>
</comment>
<feature type="compositionally biased region" description="Polar residues" evidence="1">
    <location>
        <begin position="173"/>
        <end position="189"/>
    </location>
</feature>
<evidence type="ECO:0000313" key="2">
    <source>
        <dbReference type="EMBL" id="RSH93637.1"/>
    </source>
</evidence>
<feature type="compositionally biased region" description="Basic and acidic residues" evidence="1">
    <location>
        <begin position="152"/>
        <end position="166"/>
    </location>
</feature>
<dbReference type="AlphaFoldDB" id="A0A427YRE3"/>
<dbReference type="Proteomes" id="UP000279259">
    <property type="component" value="Unassembled WGS sequence"/>
</dbReference>
<protein>
    <submittedName>
        <fullName evidence="2">Uncharacterized protein</fullName>
    </submittedName>
</protein>
<feature type="compositionally biased region" description="Low complexity" evidence="1">
    <location>
        <begin position="343"/>
        <end position="357"/>
    </location>
</feature>
<keyword evidence="3" id="KW-1185">Reference proteome</keyword>
<proteinExistence type="predicted"/>
<organism evidence="2 3">
    <name type="scientific">Saitozyma podzolica</name>
    <dbReference type="NCBI Taxonomy" id="1890683"/>
    <lineage>
        <taxon>Eukaryota</taxon>
        <taxon>Fungi</taxon>
        <taxon>Dikarya</taxon>
        <taxon>Basidiomycota</taxon>
        <taxon>Agaricomycotina</taxon>
        <taxon>Tremellomycetes</taxon>
        <taxon>Tremellales</taxon>
        <taxon>Trimorphomycetaceae</taxon>
        <taxon>Saitozyma</taxon>
    </lineage>
</organism>
<dbReference type="STRING" id="1890683.A0A427YRE3"/>
<feature type="compositionally biased region" description="Basic and acidic residues" evidence="1">
    <location>
        <begin position="418"/>
        <end position="442"/>
    </location>
</feature>
<gene>
    <name evidence="2" type="ORF">EHS25_006283</name>
</gene>
<accession>A0A427YRE3</accession>
<dbReference type="OrthoDB" id="10465048at2759"/>
<dbReference type="EMBL" id="RSCD01000003">
    <property type="protein sequence ID" value="RSH93637.1"/>
    <property type="molecule type" value="Genomic_DNA"/>
</dbReference>